<dbReference type="InterPro" id="IPR036291">
    <property type="entry name" value="NAD(P)-bd_dom_sf"/>
</dbReference>
<dbReference type="AlphaFoldDB" id="A0A939TA40"/>
<dbReference type="SUPFAM" id="SSF51735">
    <property type="entry name" value="NAD(P)-binding Rossmann-fold domains"/>
    <property type="match status" value="1"/>
</dbReference>
<reference evidence="3" key="1">
    <citation type="submission" date="2021-03" db="EMBL/GenBank/DDBJ databases">
        <authorList>
            <person name="Kanchanasin P."/>
            <person name="Saeng-In P."/>
            <person name="Phongsopitanun W."/>
            <person name="Yuki M."/>
            <person name="Kudo T."/>
            <person name="Ohkuma M."/>
            <person name="Tanasupawat S."/>
        </authorList>
    </citation>
    <scope>NUCLEOTIDE SEQUENCE</scope>
    <source>
        <strain evidence="3">GKU 128</strain>
    </source>
</reference>
<dbReference type="NCBIfam" id="NF005559">
    <property type="entry name" value="PRK07231.1"/>
    <property type="match status" value="1"/>
</dbReference>
<dbReference type="GO" id="GO:0047936">
    <property type="term" value="F:glucose 1-dehydrogenase [NAD(P)+] activity"/>
    <property type="evidence" value="ECO:0007669"/>
    <property type="project" value="UniProtKB-EC"/>
</dbReference>
<dbReference type="EMBL" id="JAGEOJ010000041">
    <property type="protein sequence ID" value="MBO2455738.1"/>
    <property type="molecule type" value="Genomic_DNA"/>
</dbReference>
<comment type="similarity">
    <text evidence="1">Belongs to the short-chain dehydrogenases/reductases (SDR) family.</text>
</comment>
<comment type="caution">
    <text evidence="3">The sequence shown here is derived from an EMBL/GenBank/DDBJ whole genome shotgun (WGS) entry which is preliminary data.</text>
</comment>
<dbReference type="EC" id="1.1.1.47" evidence="3"/>
<proteinExistence type="inferred from homology"/>
<name>A0A939TA40_9ACTN</name>
<evidence type="ECO:0000256" key="2">
    <source>
        <dbReference type="ARBA" id="ARBA00023002"/>
    </source>
</evidence>
<dbReference type="PRINTS" id="PR00081">
    <property type="entry name" value="GDHRDH"/>
</dbReference>
<dbReference type="PANTHER" id="PTHR42760">
    <property type="entry name" value="SHORT-CHAIN DEHYDROGENASES/REDUCTASES FAMILY MEMBER"/>
    <property type="match status" value="1"/>
</dbReference>
<sequence length="246" mass="25010">MKAELDGKVAVVTGAGSYTGQGAAEARLLAEHGALVIVADLPGGAGEKVAAELAVPGRFVPLDVTDEAAWADLVRTARTDHGRIDILVNNAGIWADEGLYDTTPEAYRRVVEVNQTGVYLGMNAVAPLMRDGGGGSIVNTCSTAGLKGGGMPFAYAASKWAVRGMTRAAAWELAAGGIRVNAICPGVIDTPMIGGGDEARSQLAGLVPSGRLGTPDEVAELVLFLAGDGSKYVSGAEIAIDAAFTA</sequence>
<dbReference type="InterPro" id="IPR002347">
    <property type="entry name" value="SDR_fam"/>
</dbReference>
<protein>
    <submittedName>
        <fullName evidence="3">Glucose 1-dehydrogenase</fullName>
        <ecNumber evidence="3">1.1.1.47</ecNumber>
    </submittedName>
</protein>
<evidence type="ECO:0000313" key="4">
    <source>
        <dbReference type="Proteomes" id="UP000669179"/>
    </source>
</evidence>
<dbReference type="Gene3D" id="3.40.50.720">
    <property type="entry name" value="NAD(P)-binding Rossmann-like Domain"/>
    <property type="match status" value="1"/>
</dbReference>
<dbReference type="PRINTS" id="PR00080">
    <property type="entry name" value="SDRFAMILY"/>
</dbReference>
<dbReference type="FunFam" id="3.40.50.720:FF:000084">
    <property type="entry name" value="Short-chain dehydrogenase reductase"/>
    <property type="match status" value="1"/>
</dbReference>
<dbReference type="RefSeq" id="WP_208263960.1">
    <property type="nucleotide sequence ID" value="NZ_JAGEOJ010000041.1"/>
</dbReference>
<evidence type="ECO:0000313" key="3">
    <source>
        <dbReference type="EMBL" id="MBO2455738.1"/>
    </source>
</evidence>
<keyword evidence="2 3" id="KW-0560">Oxidoreductase</keyword>
<dbReference type="Proteomes" id="UP000669179">
    <property type="component" value="Unassembled WGS sequence"/>
</dbReference>
<gene>
    <name evidence="3" type="ORF">J4573_52290</name>
</gene>
<evidence type="ECO:0000256" key="1">
    <source>
        <dbReference type="ARBA" id="ARBA00006484"/>
    </source>
</evidence>
<dbReference type="PANTHER" id="PTHR42760:SF133">
    <property type="entry name" value="3-OXOACYL-[ACYL-CARRIER-PROTEIN] REDUCTASE"/>
    <property type="match status" value="1"/>
</dbReference>
<organism evidence="3 4">
    <name type="scientific">Actinomadura barringtoniae</name>
    <dbReference type="NCBI Taxonomy" id="1427535"/>
    <lineage>
        <taxon>Bacteria</taxon>
        <taxon>Bacillati</taxon>
        <taxon>Actinomycetota</taxon>
        <taxon>Actinomycetes</taxon>
        <taxon>Streptosporangiales</taxon>
        <taxon>Thermomonosporaceae</taxon>
        <taxon>Actinomadura</taxon>
    </lineage>
</organism>
<dbReference type="Pfam" id="PF13561">
    <property type="entry name" value="adh_short_C2"/>
    <property type="match status" value="1"/>
</dbReference>
<accession>A0A939TA40</accession>
<keyword evidence="4" id="KW-1185">Reference proteome</keyword>